<gene>
    <name evidence="2" type="ORF">SO802_017735</name>
</gene>
<accession>A0AAW2CL70</accession>
<protein>
    <submittedName>
        <fullName evidence="2">Uncharacterized protein</fullName>
    </submittedName>
</protein>
<evidence type="ECO:0000313" key="2">
    <source>
        <dbReference type="EMBL" id="KAK9998132.1"/>
    </source>
</evidence>
<evidence type="ECO:0000313" key="3">
    <source>
        <dbReference type="Proteomes" id="UP001459277"/>
    </source>
</evidence>
<feature type="compositionally biased region" description="Polar residues" evidence="1">
    <location>
        <begin position="50"/>
        <end position="60"/>
    </location>
</feature>
<dbReference type="AlphaFoldDB" id="A0AAW2CL70"/>
<feature type="compositionally biased region" description="Low complexity" evidence="1">
    <location>
        <begin position="61"/>
        <end position="76"/>
    </location>
</feature>
<feature type="region of interest" description="Disordered" evidence="1">
    <location>
        <begin position="40"/>
        <end position="116"/>
    </location>
</feature>
<keyword evidence="3" id="KW-1185">Reference proteome</keyword>
<organism evidence="2 3">
    <name type="scientific">Lithocarpus litseifolius</name>
    <dbReference type="NCBI Taxonomy" id="425828"/>
    <lineage>
        <taxon>Eukaryota</taxon>
        <taxon>Viridiplantae</taxon>
        <taxon>Streptophyta</taxon>
        <taxon>Embryophyta</taxon>
        <taxon>Tracheophyta</taxon>
        <taxon>Spermatophyta</taxon>
        <taxon>Magnoliopsida</taxon>
        <taxon>eudicotyledons</taxon>
        <taxon>Gunneridae</taxon>
        <taxon>Pentapetalae</taxon>
        <taxon>rosids</taxon>
        <taxon>fabids</taxon>
        <taxon>Fagales</taxon>
        <taxon>Fagaceae</taxon>
        <taxon>Lithocarpus</taxon>
    </lineage>
</organism>
<feature type="compositionally biased region" description="Low complexity" evidence="1">
    <location>
        <begin position="94"/>
        <end position="108"/>
    </location>
</feature>
<name>A0AAW2CL70_9ROSI</name>
<evidence type="ECO:0000256" key="1">
    <source>
        <dbReference type="SAM" id="MobiDB-lite"/>
    </source>
</evidence>
<reference evidence="2 3" key="1">
    <citation type="submission" date="2024-01" db="EMBL/GenBank/DDBJ databases">
        <title>A telomere-to-telomere, gap-free genome of sweet tea (Lithocarpus litseifolius).</title>
        <authorList>
            <person name="Zhou J."/>
        </authorList>
    </citation>
    <scope>NUCLEOTIDE SEQUENCE [LARGE SCALE GENOMIC DNA]</scope>
    <source>
        <strain evidence="2">Zhou-2022a</strain>
        <tissue evidence="2">Leaf</tissue>
    </source>
</reference>
<dbReference type="EMBL" id="JAZDWU010000006">
    <property type="protein sequence ID" value="KAK9998132.1"/>
    <property type="molecule type" value="Genomic_DNA"/>
</dbReference>
<proteinExistence type="predicted"/>
<sequence>MIVLVLSPFQIESHLAQLEMLPIGSREHNHVQRVLNNVVGLGSGPAANGEANNGQETESIATATPSTSAAPLSTPTRGWRATASLSTSVAKSCGRPATASPSTSAATGRGRRATTP</sequence>
<dbReference type="Proteomes" id="UP001459277">
    <property type="component" value="Unassembled WGS sequence"/>
</dbReference>
<comment type="caution">
    <text evidence="2">The sequence shown here is derived from an EMBL/GenBank/DDBJ whole genome shotgun (WGS) entry which is preliminary data.</text>
</comment>